<feature type="domain" description="Nitroreductase" evidence="3">
    <location>
        <begin position="16"/>
        <end position="188"/>
    </location>
</feature>
<dbReference type="STRING" id="152268.A6K24_22680"/>
<evidence type="ECO:0000313" key="4">
    <source>
        <dbReference type="EMBL" id="OAS86132.1"/>
    </source>
</evidence>
<sequence length="208" mass="23229">MSTTTYAEDLFTVLNNRASVRHYDPKVKISEAELSEILTYSTKAPSAWNLQHWHFTVFKSEESKQKLLPVAYNQSQIVESSAVIAILGDLEANNNTDLVYDPLVEAGYITPEIKETLAGQISRAYTDKAFARDAAFLNASLAAMQVMLTAKAKGYDTCSIGGFNKEQFIKEFNISERFVPIMLITIGKAVKPAHQSNRLDLEQVSTWL</sequence>
<dbReference type="PANTHER" id="PTHR43673">
    <property type="entry name" value="NAD(P)H NITROREDUCTASE YDGI-RELATED"/>
    <property type="match status" value="1"/>
</dbReference>
<dbReference type="PANTHER" id="PTHR43673:SF3">
    <property type="entry name" value="NAD(P)H NITROREDUCTASE YODC-RELATED"/>
    <property type="match status" value="1"/>
</dbReference>
<keyword evidence="2" id="KW-0560">Oxidoreductase</keyword>
<gene>
    <name evidence="4" type="ORF">A6K24_22680</name>
</gene>
<dbReference type="EMBL" id="LWSG01000015">
    <property type="protein sequence ID" value="OAS86132.1"/>
    <property type="molecule type" value="Genomic_DNA"/>
</dbReference>
<reference evidence="5" key="1">
    <citation type="submission" date="2016-04" db="EMBL/GenBank/DDBJ databases">
        <authorList>
            <person name="Lyu Z."/>
            <person name="Lyu W."/>
        </authorList>
    </citation>
    <scope>NUCLEOTIDE SEQUENCE [LARGE SCALE GENOMIC DNA]</scope>
    <source>
        <strain evidence="5">C44</strain>
    </source>
</reference>
<dbReference type="Proteomes" id="UP000078534">
    <property type="component" value="Unassembled WGS sequence"/>
</dbReference>
<comment type="similarity">
    <text evidence="1">Belongs to the nitroreductase family.</text>
</comment>
<accession>A0A179T0P8</accession>
<protein>
    <submittedName>
        <fullName evidence="4">NAD(P)H nitroreductase</fullName>
    </submittedName>
</protein>
<organism evidence="4 5">
    <name type="scientific">Metabacillus litoralis</name>
    <dbReference type="NCBI Taxonomy" id="152268"/>
    <lineage>
        <taxon>Bacteria</taxon>
        <taxon>Bacillati</taxon>
        <taxon>Bacillota</taxon>
        <taxon>Bacilli</taxon>
        <taxon>Bacillales</taxon>
        <taxon>Bacillaceae</taxon>
        <taxon>Metabacillus</taxon>
    </lineage>
</organism>
<evidence type="ECO:0000256" key="1">
    <source>
        <dbReference type="ARBA" id="ARBA00007118"/>
    </source>
</evidence>
<dbReference type="Gene3D" id="3.40.109.10">
    <property type="entry name" value="NADH Oxidase"/>
    <property type="match status" value="1"/>
</dbReference>
<evidence type="ECO:0000256" key="2">
    <source>
        <dbReference type="ARBA" id="ARBA00023002"/>
    </source>
</evidence>
<keyword evidence="5" id="KW-1185">Reference proteome</keyword>
<dbReference type="OrthoDB" id="9782629at2"/>
<dbReference type="InterPro" id="IPR029479">
    <property type="entry name" value="Nitroreductase"/>
</dbReference>
<dbReference type="AlphaFoldDB" id="A0A179T0P8"/>
<evidence type="ECO:0000259" key="3">
    <source>
        <dbReference type="Pfam" id="PF00881"/>
    </source>
</evidence>
<dbReference type="RefSeq" id="WP_066332766.1">
    <property type="nucleotide sequence ID" value="NZ_LWSG01000015.1"/>
</dbReference>
<dbReference type="GO" id="GO:0016491">
    <property type="term" value="F:oxidoreductase activity"/>
    <property type="evidence" value="ECO:0007669"/>
    <property type="project" value="UniProtKB-KW"/>
</dbReference>
<dbReference type="SUPFAM" id="SSF55469">
    <property type="entry name" value="FMN-dependent nitroreductase-like"/>
    <property type="match status" value="1"/>
</dbReference>
<proteinExistence type="inferred from homology"/>
<dbReference type="InterPro" id="IPR000415">
    <property type="entry name" value="Nitroreductase-like"/>
</dbReference>
<dbReference type="CDD" id="cd02137">
    <property type="entry name" value="MhqN-like"/>
    <property type="match status" value="1"/>
</dbReference>
<dbReference type="Pfam" id="PF00881">
    <property type="entry name" value="Nitroreductase"/>
    <property type="match status" value="1"/>
</dbReference>
<evidence type="ECO:0000313" key="5">
    <source>
        <dbReference type="Proteomes" id="UP000078534"/>
    </source>
</evidence>
<name>A0A179T0P8_9BACI</name>
<comment type="caution">
    <text evidence="4">The sequence shown here is derived from an EMBL/GenBank/DDBJ whole genome shotgun (WGS) entry which is preliminary data.</text>
</comment>